<dbReference type="InterPro" id="IPR019684">
    <property type="entry name" value="HofP"/>
</dbReference>
<dbReference type="RefSeq" id="WP_145889817.1">
    <property type="nucleotide sequence ID" value="NZ_CP032702.1"/>
</dbReference>
<organism evidence="2 3">
    <name type="scientific">Candidatus Pantoea soli</name>
    <dbReference type="NCBI Taxonomy" id="3098669"/>
    <lineage>
        <taxon>Bacteria</taxon>
        <taxon>Pseudomonadati</taxon>
        <taxon>Pseudomonadota</taxon>
        <taxon>Gammaproteobacteria</taxon>
        <taxon>Enterobacterales</taxon>
        <taxon>Erwiniaceae</taxon>
        <taxon>Pantoea</taxon>
    </lineage>
</organism>
<gene>
    <name evidence="2" type="ORF">D8B20_16055</name>
</gene>
<evidence type="ECO:0000256" key="1">
    <source>
        <dbReference type="SAM" id="MobiDB-lite"/>
    </source>
</evidence>
<dbReference type="AlphaFoldDB" id="A0A518XGI5"/>
<dbReference type="KEGG" id="pdis:D8B20_16055"/>
<name>A0A518XGI5_9GAMM</name>
<evidence type="ECO:0000313" key="2">
    <source>
        <dbReference type="EMBL" id="QDY43297.1"/>
    </source>
</evidence>
<sequence length="124" mass="13415">MHRSVLLLLLWSGWVAGRDPFQPLAASRCQAAAAPQGWHLQGIAGRPAQFVAWLISPQGQSHRLRAQTAFPEAPWQVAELTARTLRLTAAHSCPPQHITWSIKGGHNEKDGTDVVSGAELAAAR</sequence>
<dbReference type="Proteomes" id="UP000319411">
    <property type="component" value="Chromosome"/>
</dbReference>
<evidence type="ECO:0000313" key="3">
    <source>
        <dbReference type="Proteomes" id="UP000319411"/>
    </source>
</evidence>
<keyword evidence="3" id="KW-1185">Reference proteome</keyword>
<reference evidence="2 3" key="1">
    <citation type="submission" date="2018-10" db="EMBL/GenBank/DDBJ databases">
        <title>Genome Sequencing of Pantoea dispersa DSM 32899.</title>
        <authorList>
            <person name="Nawrath M."/>
            <person name="Ottenheim C."/>
            <person name="Wilm A."/>
            <person name="Zimmermann W."/>
            <person name="Wu J.C."/>
        </authorList>
    </citation>
    <scope>NUCLEOTIDE SEQUENCE [LARGE SCALE GENOMIC DNA]</scope>
    <source>
        <strain evidence="2 3">DSM 32899</strain>
    </source>
</reference>
<proteinExistence type="predicted"/>
<dbReference type="Pfam" id="PF10748">
    <property type="entry name" value="HofP"/>
    <property type="match status" value="1"/>
</dbReference>
<dbReference type="EMBL" id="CP032702">
    <property type="protein sequence ID" value="QDY43297.1"/>
    <property type="molecule type" value="Genomic_DNA"/>
</dbReference>
<protein>
    <submittedName>
        <fullName evidence="2">DUF2531 family protein</fullName>
    </submittedName>
</protein>
<feature type="region of interest" description="Disordered" evidence="1">
    <location>
        <begin position="103"/>
        <end position="124"/>
    </location>
</feature>
<accession>A0A518XGI5</accession>
<dbReference type="OrthoDB" id="6540712at2"/>